<proteinExistence type="predicted"/>
<gene>
    <name evidence="1" type="ORF">VFH_II143200</name>
</gene>
<protein>
    <submittedName>
        <fullName evidence="1">Uncharacterized protein</fullName>
    </submittedName>
</protein>
<sequence length="98" mass="10796">MDPAKEFACKSKKTTFSDIRGSPPPKLLSFINMISEFSVTFDKSALMLLWDMLISVILATNLQNVSPSTDETLELGNSRYSNDLCVCIHAGNLGPRIV</sequence>
<keyword evidence="2" id="KW-1185">Reference proteome</keyword>
<dbReference type="EMBL" id="OX451737">
    <property type="protein sequence ID" value="CAI8598759.1"/>
    <property type="molecule type" value="Genomic_DNA"/>
</dbReference>
<name>A0AAV0ZLU4_VICFA</name>
<evidence type="ECO:0000313" key="1">
    <source>
        <dbReference type="EMBL" id="CAI8598759.1"/>
    </source>
</evidence>
<dbReference type="AlphaFoldDB" id="A0AAV0ZLU4"/>
<accession>A0AAV0ZLU4</accession>
<organism evidence="1 2">
    <name type="scientific">Vicia faba</name>
    <name type="common">Broad bean</name>
    <name type="synonym">Faba vulgaris</name>
    <dbReference type="NCBI Taxonomy" id="3906"/>
    <lineage>
        <taxon>Eukaryota</taxon>
        <taxon>Viridiplantae</taxon>
        <taxon>Streptophyta</taxon>
        <taxon>Embryophyta</taxon>
        <taxon>Tracheophyta</taxon>
        <taxon>Spermatophyta</taxon>
        <taxon>Magnoliopsida</taxon>
        <taxon>eudicotyledons</taxon>
        <taxon>Gunneridae</taxon>
        <taxon>Pentapetalae</taxon>
        <taxon>rosids</taxon>
        <taxon>fabids</taxon>
        <taxon>Fabales</taxon>
        <taxon>Fabaceae</taxon>
        <taxon>Papilionoideae</taxon>
        <taxon>50 kb inversion clade</taxon>
        <taxon>NPAAA clade</taxon>
        <taxon>Hologalegina</taxon>
        <taxon>IRL clade</taxon>
        <taxon>Fabeae</taxon>
        <taxon>Vicia</taxon>
    </lineage>
</organism>
<reference evidence="1 2" key="1">
    <citation type="submission" date="2023-01" db="EMBL/GenBank/DDBJ databases">
        <authorList>
            <person name="Kreplak J."/>
        </authorList>
    </citation>
    <scope>NUCLEOTIDE SEQUENCE [LARGE SCALE GENOMIC DNA]</scope>
</reference>
<dbReference type="Proteomes" id="UP001157006">
    <property type="component" value="Chromosome 2"/>
</dbReference>
<evidence type="ECO:0000313" key="2">
    <source>
        <dbReference type="Proteomes" id="UP001157006"/>
    </source>
</evidence>